<dbReference type="Proteomes" id="UP000299290">
    <property type="component" value="Unassembled WGS sequence"/>
</dbReference>
<dbReference type="AlphaFoldDB" id="A0A4D4KGN1"/>
<dbReference type="EMBL" id="BJHV01000001">
    <property type="protein sequence ID" value="GDY45926.1"/>
    <property type="molecule type" value="Genomic_DNA"/>
</dbReference>
<evidence type="ECO:0000256" key="1">
    <source>
        <dbReference type="SAM" id="Phobius"/>
    </source>
</evidence>
<evidence type="ECO:0000313" key="2">
    <source>
        <dbReference type="EMBL" id="GDY45926.1"/>
    </source>
</evidence>
<organism evidence="2 3">
    <name type="scientific">Streptomyces antimycoticus</name>
    <dbReference type="NCBI Taxonomy" id="68175"/>
    <lineage>
        <taxon>Bacteria</taxon>
        <taxon>Bacillati</taxon>
        <taxon>Actinomycetota</taxon>
        <taxon>Actinomycetes</taxon>
        <taxon>Kitasatosporales</taxon>
        <taxon>Streptomycetaceae</taxon>
        <taxon>Streptomyces</taxon>
        <taxon>Streptomyces violaceusniger group</taxon>
    </lineage>
</organism>
<keyword evidence="1" id="KW-0472">Membrane</keyword>
<accession>A0A4D4KGN1</accession>
<gene>
    <name evidence="2" type="ORF">SANT12839_068080</name>
</gene>
<feature type="transmembrane region" description="Helical" evidence="1">
    <location>
        <begin position="53"/>
        <end position="74"/>
    </location>
</feature>
<dbReference type="RefSeq" id="WP_137967678.1">
    <property type="nucleotide sequence ID" value="NZ_BJHV01000001.1"/>
</dbReference>
<keyword evidence="1" id="KW-1133">Transmembrane helix</keyword>
<name>A0A4D4KGN1_9ACTN</name>
<comment type="caution">
    <text evidence="2">The sequence shown here is derived from an EMBL/GenBank/DDBJ whole genome shotgun (WGS) entry which is preliminary data.</text>
</comment>
<reference evidence="2 3" key="1">
    <citation type="journal article" date="2020" name="Int. J. Syst. Evol. Microbiol.">
        <title>Reclassification of Streptomyces castelarensis and Streptomyces sporoclivatus as later heterotypic synonyms of Streptomyces antimycoticus.</title>
        <authorList>
            <person name="Komaki H."/>
            <person name="Tamura T."/>
        </authorList>
    </citation>
    <scope>NUCLEOTIDE SEQUENCE [LARGE SCALE GENOMIC DNA]</scope>
    <source>
        <strain evidence="2 3">NBRC 12839</strain>
    </source>
</reference>
<evidence type="ECO:0000313" key="3">
    <source>
        <dbReference type="Proteomes" id="UP000299290"/>
    </source>
</evidence>
<sequence>MAMEQFLEQAGKLTGGDTASATWCQLAAPIPTPPHEVHQASGRKRLTQRSKPLPYAVTGCATILFSPLLLLAALDGMTPQQIKARKRKKNAVRARKAEFPQMGLDRAFDGNWNATAGQFLLTWYSQAPDPERLIVPMNDKITLLAAPSRWWYRGRPKRLRIIAEFPTDLARCRIPEFADDDIRRFWLQFSDGSWISLKAERGEQTQRFFAACRAQLSQ</sequence>
<proteinExistence type="predicted"/>
<keyword evidence="3" id="KW-1185">Reference proteome</keyword>
<protein>
    <submittedName>
        <fullName evidence="2">Uncharacterized protein</fullName>
    </submittedName>
</protein>
<keyword evidence="1" id="KW-0812">Transmembrane</keyword>